<feature type="repeat" description="TPR" evidence="1">
    <location>
        <begin position="718"/>
        <end position="751"/>
    </location>
</feature>
<proteinExistence type="predicted"/>
<dbReference type="OrthoDB" id="626167at2759"/>
<keyword evidence="1" id="KW-0802">TPR repeat</keyword>
<dbReference type="SMART" id="SM00028">
    <property type="entry name" value="TPR"/>
    <property type="match status" value="8"/>
</dbReference>
<evidence type="ECO:0000313" key="5">
    <source>
        <dbReference type="Proteomes" id="UP000799441"/>
    </source>
</evidence>
<dbReference type="InterPro" id="IPR027417">
    <property type="entry name" value="P-loop_NTPase"/>
</dbReference>
<dbReference type="Pfam" id="PF13374">
    <property type="entry name" value="TPR_10"/>
    <property type="match status" value="2"/>
</dbReference>
<protein>
    <submittedName>
        <fullName evidence="4">TPR-like protein</fullName>
    </submittedName>
</protein>
<dbReference type="SUPFAM" id="SSF48452">
    <property type="entry name" value="TPR-like"/>
    <property type="match status" value="2"/>
</dbReference>
<sequence length="1114" mass="126270">MRLLKFDNDGGISFTNDLSKSELRAYKYAILSHTWGKDEEEVKYDDVLTGIGTSKPGSGSKKIRFCIRQARQHGLEYFWVDTCCIDKRNNTELTEALNSMFQWYLNAEKCYVFLEDVCDDVSVDSGNWEQDFCNSRWFKRGWTLQELIAPSTIEFYSSIGQSLGTKSYLEKQINDITHIPIRALRNYPLSEFTIHERLQWQEGRETKKEEDMVYSLLGLLEVSLPAVYGIGEAEARRKLDVEIATKYKGVHHEDFSLSFSLNTAFETQNFVARENELREIRTHLSSDGSRKTVVLHGLGGIGKTQLAITYAKRYRHDYSALLWLNAKDEASMKASFTRIAKQILNEHPSATRLADLDMDQKPDEVLDAVKAWFSMPKNTRWLMICDNYDNPKIPGNTDLNALDLHRFLPEPYHGVILITTRSSQVQVGHRMHITKLRDLQDGLRILEASSSRQNLSSDPDATQLARKLDGLPLALATAGAYLSQTPITFKKYLNFWEQSWAKLQMHSPALNTYEYRTLFSTWQVSFDQIERRNILSAKLLRLWAYLDNQDLWFELLNRGANDDFKWLRDLAEDEIAFHDNIRVLCEHGLVEANARNDYEVESKGYSVHVCVHSWMLAVLNAQQDHGLAATALRCVALHVPTKQPLNWSLVQRRLLNHANKCSNYQWDDNNNDYSLTWAFSCLADLYHAQGKLAEAEVMYMRALRGYEKALGADHTSTLHTVHNLGNLYSHQGKLAEAEEMYTRALQGKEKALGADHTSTLNTVHSLGLLYRDQGKLVEAEEMYMRALRGYKKALGADHTSTLNTVNNLGLLYSDQDKLAEAEVMYMRAVGGYEKALGADHTSTLQTVHNLGNLYSDQGKLGEAKEMYMRALEGKEKALGADHTSTLHTIHSLGLLYSDQGKLAEAEEMYMRALRGYEKALGADHTSTLQTVNNLGNLYSHQGKLVEAEVMYMRALRGCEKALGADHTSTLDTVNNLGLLYRDQGKLEMYMRALRGKERALGADHTSTLNTVHNLGFLYSDRGKLVEAEELYMRAIRGYEKTLGADHTSTLHTVSSLGILYCAQGKTTEGERCYRRAKTGYDGMAPGLQYCVNELGRLLSPAVDNAETSQQETIA</sequence>
<dbReference type="EMBL" id="MU003770">
    <property type="protein sequence ID" value="KAF2724735.1"/>
    <property type="molecule type" value="Genomic_DNA"/>
</dbReference>
<evidence type="ECO:0000259" key="3">
    <source>
        <dbReference type="Pfam" id="PF06985"/>
    </source>
</evidence>
<gene>
    <name evidence="4" type="ORF">K431DRAFT_217078</name>
</gene>
<dbReference type="SUPFAM" id="SSF52540">
    <property type="entry name" value="P-loop containing nucleoside triphosphate hydrolases"/>
    <property type="match status" value="1"/>
</dbReference>
<dbReference type="Pfam" id="PF06985">
    <property type="entry name" value="HET"/>
    <property type="match status" value="1"/>
</dbReference>
<feature type="domain" description="NB-ARC" evidence="2">
    <location>
        <begin position="274"/>
        <end position="425"/>
    </location>
</feature>
<dbReference type="InterPro" id="IPR019734">
    <property type="entry name" value="TPR_rpt"/>
</dbReference>
<dbReference type="PANTHER" id="PTHR46082">
    <property type="entry name" value="ATP/GTP-BINDING PROTEIN-RELATED"/>
    <property type="match status" value="1"/>
</dbReference>
<name>A0A9P4QF77_9PEZI</name>
<dbReference type="InterPro" id="IPR002182">
    <property type="entry name" value="NB-ARC"/>
</dbReference>
<dbReference type="PROSITE" id="PS50005">
    <property type="entry name" value="TPR"/>
    <property type="match status" value="3"/>
</dbReference>
<dbReference type="InterPro" id="IPR011990">
    <property type="entry name" value="TPR-like_helical_dom_sf"/>
</dbReference>
<dbReference type="NCBIfam" id="NF040586">
    <property type="entry name" value="FxSxx_TPR"/>
    <property type="match status" value="1"/>
</dbReference>
<dbReference type="Pfam" id="PF00931">
    <property type="entry name" value="NB-ARC"/>
    <property type="match status" value="1"/>
</dbReference>
<feature type="repeat" description="TPR" evidence="1">
    <location>
        <begin position="886"/>
        <end position="919"/>
    </location>
</feature>
<dbReference type="PRINTS" id="PR00364">
    <property type="entry name" value="DISEASERSIST"/>
</dbReference>
<dbReference type="GO" id="GO:0043531">
    <property type="term" value="F:ADP binding"/>
    <property type="evidence" value="ECO:0007669"/>
    <property type="project" value="InterPro"/>
</dbReference>
<evidence type="ECO:0000256" key="1">
    <source>
        <dbReference type="PROSITE-ProRule" id="PRU00339"/>
    </source>
</evidence>
<dbReference type="Gene3D" id="1.25.40.10">
    <property type="entry name" value="Tetratricopeptide repeat domain"/>
    <property type="match status" value="4"/>
</dbReference>
<dbReference type="InterPro" id="IPR053137">
    <property type="entry name" value="NLR-like"/>
</dbReference>
<keyword evidence="5" id="KW-1185">Reference proteome</keyword>
<dbReference type="Proteomes" id="UP000799441">
    <property type="component" value="Unassembled WGS sequence"/>
</dbReference>
<organism evidence="4 5">
    <name type="scientific">Polychaeton citri CBS 116435</name>
    <dbReference type="NCBI Taxonomy" id="1314669"/>
    <lineage>
        <taxon>Eukaryota</taxon>
        <taxon>Fungi</taxon>
        <taxon>Dikarya</taxon>
        <taxon>Ascomycota</taxon>
        <taxon>Pezizomycotina</taxon>
        <taxon>Dothideomycetes</taxon>
        <taxon>Dothideomycetidae</taxon>
        <taxon>Capnodiales</taxon>
        <taxon>Capnodiaceae</taxon>
        <taxon>Polychaeton</taxon>
    </lineage>
</organism>
<comment type="caution">
    <text evidence="4">The sequence shown here is derived from an EMBL/GenBank/DDBJ whole genome shotgun (WGS) entry which is preliminary data.</text>
</comment>
<dbReference type="Pfam" id="PF13424">
    <property type="entry name" value="TPR_12"/>
    <property type="match status" value="4"/>
</dbReference>
<dbReference type="InterPro" id="IPR042197">
    <property type="entry name" value="Apaf_helical"/>
</dbReference>
<dbReference type="Gene3D" id="1.10.8.430">
    <property type="entry name" value="Helical domain of apoptotic protease-activating factors"/>
    <property type="match status" value="1"/>
</dbReference>
<evidence type="ECO:0000259" key="2">
    <source>
        <dbReference type="Pfam" id="PF00931"/>
    </source>
</evidence>
<reference evidence="4" key="1">
    <citation type="journal article" date="2020" name="Stud. Mycol.">
        <title>101 Dothideomycetes genomes: a test case for predicting lifestyles and emergence of pathogens.</title>
        <authorList>
            <person name="Haridas S."/>
            <person name="Albert R."/>
            <person name="Binder M."/>
            <person name="Bloem J."/>
            <person name="Labutti K."/>
            <person name="Salamov A."/>
            <person name="Andreopoulos B."/>
            <person name="Baker S."/>
            <person name="Barry K."/>
            <person name="Bills G."/>
            <person name="Bluhm B."/>
            <person name="Cannon C."/>
            <person name="Castanera R."/>
            <person name="Culley D."/>
            <person name="Daum C."/>
            <person name="Ezra D."/>
            <person name="Gonzalez J."/>
            <person name="Henrissat B."/>
            <person name="Kuo A."/>
            <person name="Liang C."/>
            <person name="Lipzen A."/>
            <person name="Lutzoni F."/>
            <person name="Magnuson J."/>
            <person name="Mondo S."/>
            <person name="Nolan M."/>
            <person name="Ohm R."/>
            <person name="Pangilinan J."/>
            <person name="Park H.-J."/>
            <person name="Ramirez L."/>
            <person name="Alfaro M."/>
            <person name="Sun H."/>
            <person name="Tritt A."/>
            <person name="Yoshinaga Y."/>
            <person name="Zwiers L.-H."/>
            <person name="Turgeon B."/>
            <person name="Goodwin S."/>
            <person name="Spatafora J."/>
            <person name="Crous P."/>
            <person name="Grigoriev I."/>
        </authorList>
    </citation>
    <scope>NUCLEOTIDE SEQUENCE</scope>
    <source>
        <strain evidence="4">CBS 116435</strain>
    </source>
</reference>
<dbReference type="InterPro" id="IPR010730">
    <property type="entry name" value="HET"/>
</dbReference>
<dbReference type="AlphaFoldDB" id="A0A9P4QF77"/>
<dbReference type="Gene3D" id="3.40.50.300">
    <property type="entry name" value="P-loop containing nucleotide triphosphate hydrolases"/>
    <property type="match status" value="1"/>
</dbReference>
<evidence type="ECO:0000313" key="4">
    <source>
        <dbReference type="EMBL" id="KAF2724735.1"/>
    </source>
</evidence>
<accession>A0A9P4QF77</accession>
<feature type="repeat" description="TPR" evidence="1">
    <location>
        <begin position="844"/>
        <end position="877"/>
    </location>
</feature>
<dbReference type="PANTHER" id="PTHR46082:SF6">
    <property type="entry name" value="AAA+ ATPASE DOMAIN-CONTAINING PROTEIN-RELATED"/>
    <property type="match status" value="1"/>
</dbReference>
<feature type="domain" description="Heterokaryon incompatibility" evidence="3">
    <location>
        <begin position="28"/>
        <end position="116"/>
    </location>
</feature>